<dbReference type="PROSITE" id="PS50195">
    <property type="entry name" value="PX"/>
    <property type="match status" value="1"/>
</dbReference>
<accession>A0A8T2N8G6</accession>
<feature type="transmembrane region" description="Helical" evidence="1">
    <location>
        <begin position="353"/>
        <end position="375"/>
    </location>
</feature>
<dbReference type="Pfam" id="PF00787">
    <property type="entry name" value="PX"/>
    <property type="match status" value="1"/>
</dbReference>
<dbReference type="SUPFAM" id="SSF64268">
    <property type="entry name" value="PX domain"/>
    <property type="match status" value="1"/>
</dbReference>
<name>A0A8T2N8G6_9TELE</name>
<proteinExistence type="predicted"/>
<evidence type="ECO:0000313" key="3">
    <source>
        <dbReference type="EMBL" id="KAG9336226.1"/>
    </source>
</evidence>
<dbReference type="Gene3D" id="3.30.1520.10">
    <property type="entry name" value="Phox-like domain"/>
    <property type="match status" value="1"/>
</dbReference>
<sequence>MTEAIADTRRLFSKPQNLNDAYGPPSNFLEIDVSNPQTVGVGRGRFTTYEIKLKTNLPVFKLKESRVTRRYSDFEWLRSELERESKVVVPPLPGKALFRQLPFRGDDGIFEDGFIEERRQGLEQFINKCPEVSGDGAPLLSSNVPYSLPRPGQGSFFFSQLSAFPEDLELSDYCRELLHIFSQRYVSYVNCLVPSARPVKICQNCYIQYNNLKEIYANISSDQVGPDNVSCHTSLLKSDRLMLVFQLYHGLNQIWYISKCDSCLSKDSHSLSNVTLYYMATLNQSLSCFEKHKEGNHSVLCKECKATYGGVNELYSRMEKNGNLCIDIEDSMNMTRKLWSKKFNCSFPRAETVPVIAVSSFMLFLPIIFYLSSFLHSEQKKRKLILRE</sequence>
<keyword evidence="1" id="KW-1133">Transmembrane helix</keyword>
<keyword evidence="1" id="KW-0472">Membrane</keyword>
<dbReference type="InterPro" id="IPR001683">
    <property type="entry name" value="PX_dom"/>
</dbReference>
<evidence type="ECO:0000313" key="4">
    <source>
        <dbReference type="Proteomes" id="UP000824540"/>
    </source>
</evidence>
<keyword evidence="1" id="KW-0812">Transmembrane</keyword>
<protein>
    <recommendedName>
        <fullName evidence="2">PX domain-containing protein</fullName>
    </recommendedName>
</protein>
<dbReference type="GO" id="GO:0035091">
    <property type="term" value="F:phosphatidylinositol binding"/>
    <property type="evidence" value="ECO:0007669"/>
    <property type="project" value="InterPro"/>
</dbReference>
<dbReference type="Pfam" id="PF09777">
    <property type="entry name" value="OSTMP1"/>
    <property type="match status" value="1"/>
</dbReference>
<comment type="caution">
    <text evidence="3">The sequence shown here is derived from an EMBL/GenBank/DDBJ whole genome shotgun (WGS) entry which is preliminary data.</text>
</comment>
<dbReference type="Proteomes" id="UP000824540">
    <property type="component" value="Unassembled WGS sequence"/>
</dbReference>
<dbReference type="GO" id="GO:0005829">
    <property type="term" value="C:cytosol"/>
    <property type="evidence" value="ECO:0007669"/>
    <property type="project" value="TreeGrafter"/>
</dbReference>
<dbReference type="PANTHER" id="PTHR15644:SF2">
    <property type="entry name" value="OSTEOPETROSIS-ASSOCIATED TRANSMEMBRANE PROTEIN 1"/>
    <property type="match status" value="1"/>
</dbReference>
<dbReference type="InterPro" id="IPR036871">
    <property type="entry name" value="PX_dom_sf"/>
</dbReference>
<dbReference type="SMART" id="SM00312">
    <property type="entry name" value="PX"/>
    <property type="match status" value="1"/>
</dbReference>
<gene>
    <name evidence="3" type="ORF">JZ751_002573</name>
</gene>
<organism evidence="3 4">
    <name type="scientific">Albula glossodonta</name>
    <name type="common">roundjaw bonefish</name>
    <dbReference type="NCBI Taxonomy" id="121402"/>
    <lineage>
        <taxon>Eukaryota</taxon>
        <taxon>Metazoa</taxon>
        <taxon>Chordata</taxon>
        <taxon>Craniata</taxon>
        <taxon>Vertebrata</taxon>
        <taxon>Euteleostomi</taxon>
        <taxon>Actinopterygii</taxon>
        <taxon>Neopterygii</taxon>
        <taxon>Teleostei</taxon>
        <taxon>Albuliformes</taxon>
        <taxon>Albulidae</taxon>
        <taxon>Albula</taxon>
    </lineage>
</organism>
<evidence type="ECO:0000259" key="2">
    <source>
        <dbReference type="PROSITE" id="PS50195"/>
    </source>
</evidence>
<dbReference type="InterPro" id="IPR019172">
    <property type="entry name" value="Osteopetrosis-assoc_TM_1"/>
</dbReference>
<dbReference type="AlphaFoldDB" id="A0A8T2N8G6"/>
<reference evidence="3" key="1">
    <citation type="thesis" date="2021" institute="BYU ScholarsArchive" country="Provo, UT, USA">
        <title>Applications of and Algorithms for Genome Assembly and Genomic Analyses with an Emphasis on Marine Teleosts.</title>
        <authorList>
            <person name="Pickett B.D."/>
        </authorList>
    </citation>
    <scope>NUCLEOTIDE SEQUENCE</scope>
    <source>
        <strain evidence="3">HI-2016</strain>
    </source>
</reference>
<feature type="domain" description="PX" evidence="2">
    <location>
        <begin position="27"/>
        <end position="165"/>
    </location>
</feature>
<evidence type="ECO:0000256" key="1">
    <source>
        <dbReference type="SAM" id="Phobius"/>
    </source>
</evidence>
<dbReference type="EMBL" id="JAFBMS010000102">
    <property type="protein sequence ID" value="KAG9336226.1"/>
    <property type="molecule type" value="Genomic_DNA"/>
</dbReference>
<dbReference type="OrthoDB" id="8021850at2759"/>
<dbReference type="PANTHER" id="PTHR15644">
    <property type="entry name" value="OSTEOPETROSIS ASSOCIATED TRANSMEMBRANE PROTEIN 1"/>
    <property type="match status" value="1"/>
</dbReference>
<keyword evidence="4" id="KW-1185">Reference proteome</keyword>